<feature type="region of interest" description="Disordered" evidence="1">
    <location>
        <begin position="526"/>
        <end position="553"/>
    </location>
</feature>
<dbReference type="PANTHER" id="PTHR24096">
    <property type="entry name" value="LONG-CHAIN-FATTY-ACID--COA LIGASE"/>
    <property type="match status" value="1"/>
</dbReference>
<dbReference type="Gene3D" id="3.30.300.30">
    <property type="match status" value="1"/>
</dbReference>
<dbReference type="PROSITE" id="PS00455">
    <property type="entry name" value="AMP_BINDING"/>
    <property type="match status" value="1"/>
</dbReference>
<reference evidence="4" key="1">
    <citation type="submission" date="2022-11" db="EMBL/GenBank/DDBJ databases">
        <title>Centuries of genome instability and evolution in soft-shell clam transmissible cancer (bioRxiv).</title>
        <authorList>
            <person name="Hart S.F.M."/>
            <person name="Yonemitsu M.A."/>
            <person name="Giersch R.M."/>
            <person name="Beal B.F."/>
            <person name="Arriagada G."/>
            <person name="Davis B.W."/>
            <person name="Ostrander E.A."/>
            <person name="Goff S.P."/>
            <person name="Metzger M.J."/>
        </authorList>
    </citation>
    <scope>NUCLEOTIDE SEQUENCE</scope>
    <source>
        <strain evidence="4">MELC-2E11</strain>
        <tissue evidence="4">Siphon/mantle</tissue>
    </source>
</reference>
<dbReference type="InterPro" id="IPR025110">
    <property type="entry name" value="AMP-bd_C"/>
</dbReference>
<dbReference type="SUPFAM" id="SSF56801">
    <property type="entry name" value="Acetyl-CoA synthetase-like"/>
    <property type="match status" value="1"/>
</dbReference>
<dbReference type="Proteomes" id="UP001164746">
    <property type="component" value="Chromosome 11"/>
</dbReference>
<name>A0ABY7FH11_MYAAR</name>
<dbReference type="InterPro" id="IPR045851">
    <property type="entry name" value="AMP-bd_C_sf"/>
</dbReference>
<feature type="domain" description="AMP-dependent synthetase/ligase" evidence="2">
    <location>
        <begin position="84"/>
        <end position="421"/>
    </location>
</feature>
<keyword evidence="5" id="KW-1185">Reference proteome</keyword>
<dbReference type="PANTHER" id="PTHR24096:SF422">
    <property type="entry name" value="BCDNA.GH02901"/>
    <property type="match status" value="1"/>
</dbReference>
<sequence length="553" mass="60436">MRAVVRRLAARPRLQVADGFTNKRLLPPALLGGLPVLSEWSSQASIGRRHFSQSSDIVFKSPYQDLELPVQTISDYLFSRFGLFGDKLALVDNATGSSYLYSQLEELSRRVGSFLSRRGYRKGDVVCYYGTNNPEFALLLLGCSTIGVTLTTANPAYTPKELQQQMGIAGARGLIFTVPALVPKCKEAGFNDLVVIGSADGCLPFTEVLADDGRAFPTDVHINPMEDVAVLPFSSGTTGLPKGVMMSLTSYPEDNNLGVLPFYHIYGMAPILLGSLQDGSTLYTLPAFDPEAYLTAIVKHKITQIHIVPPIILFMARHPICDKFDFSRLRTVLCAAAPLGEALTLEFEEKRKGLKMKQGFGLTETSPVVAVDVEPITLGSVGPLIANVRAKIIDPETSTSLGRNEVGELCVKGPQNMKGYHGNEKATREMIDKDGWLHTGDMGYFTDNDRLVISDRLKELIKYKGMQVAPAELEDVIHKHPAVQDVAVIGVPDERAGELPQAFVVCKPNVNATEDDIKQPSIRVQTTPGRCCVPQGNPQVPERQNPPAFPERP</sequence>
<dbReference type="InterPro" id="IPR042099">
    <property type="entry name" value="ANL_N_sf"/>
</dbReference>
<organism evidence="4 5">
    <name type="scientific">Mya arenaria</name>
    <name type="common">Soft-shell clam</name>
    <dbReference type="NCBI Taxonomy" id="6604"/>
    <lineage>
        <taxon>Eukaryota</taxon>
        <taxon>Metazoa</taxon>
        <taxon>Spiralia</taxon>
        <taxon>Lophotrochozoa</taxon>
        <taxon>Mollusca</taxon>
        <taxon>Bivalvia</taxon>
        <taxon>Autobranchia</taxon>
        <taxon>Heteroconchia</taxon>
        <taxon>Euheterodonta</taxon>
        <taxon>Imparidentia</taxon>
        <taxon>Neoheterodontei</taxon>
        <taxon>Myida</taxon>
        <taxon>Myoidea</taxon>
        <taxon>Myidae</taxon>
        <taxon>Mya</taxon>
    </lineage>
</organism>
<proteinExistence type="predicted"/>
<gene>
    <name evidence="4" type="ORF">MAR_002002</name>
</gene>
<evidence type="ECO:0000259" key="2">
    <source>
        <dbReference type="Pfam" id="PF00501"/>
    </source>
</evidence>
<dbReference type="Gene3D" id="3.40.50.12780">
    <property type="entry name" value="N-terminal domain of ligase-like"/>
    <property type="match status" value="1"/>
</dbReference>
<feature type="domain" description="AMP-binding enzyme C-terminal" evidence="3">
    <location>
        <begin position="472"/>
        <end position="519"/>
    </location>
</feature>
<dbReference type="Pfam" id="PF00501">
    <property type="entry name" value="AMP-binding"/>
    <property type="match status" value="1"/>
</dbReference>
<dbReference type="EMBL" id="CP111022">
    <property type="protein sequence ID" value="WAR20164.1"/>
    <property type="molecule type" value="Genomic_DNA"/>
</dbReference>
<evidence type="ECO:0000256" key="1">
    <source>
        <dbReference type="SAM" id="MobiDB-lite"/>
    </source>
</evidence>
<protein>
    <submittedName>
        <fullName evidence="4">4CL3-like protein</fullName>
    </submittedName>
</protein>
<evidence type="ECO:0000259" key="3">
    <source>
        <dbReference type="Pfam" id="PF13193"/>
    </source>
</evidence>
<evidence type="ECO:0000313" key="4">
    <source>
        <dbReference type="EMBL" id="WAR20164.1"/>
    </source>
</evidence>
<dbReference type="InterPro" id="IPR020845">
    <property type="entry name" value="AMP-binding_CS"/>
</dbReference>
<dbReference type="InterPro" id="IPR000873">
    <property type="entry name" value="AMP-dep_synth/lig_dom"/>
</dbReference>
<dbReference type="Pfam" id="PF13193">
    <property type="entry name" value="AMP-binding_C"/>
    <property type="match status" value="1"/>
</dbReference>
<evidence type="ECO:0000313" key="5">
    <source>
        <dbReference type="Proteomes" id="UP001164746"/>
    </source>
</evidence>
<accession>A0ABY7FH11</accession>